<accession>A0A1B6BZ96</accession>
<keyword evidence="7" id="KW-0496">Mitochondrion</keyword>
<evidence type="ECO:0000256" key="9">
    <source>
        <dbReference type="ARBA" id="ARBA00030608"/>
    </source>
</evidence>
<gene>
    <name evidence="12" type="ORF">g.1412</name>
</gene>
<evidence type="ECO:0000256" key="10">
    <source>
        <dbReference type="ARBA" id="ARBA00031497"/>
    </source>
</evidence>
<sequence>MGYHDSPDGEDCVKKLAIATKNAAKYGLFAAALEVLTISHPKGAGAIAARLGYITLPFVGVAATFVTTSCLLTDLRKKDDYLNYIIGGFLSGTVVGAWAKNGHTGFATGLLFAAAAFAYKDSMLNNYKMFNLETNPVFGDFRSIKNKDTFSFLGDYPHSWKKE</sequence>
<evidence type="ECO:0000256" key="2">
    <source>
        <dbReference type="ARBA" id="ARBA00008699"/>
    </source>
</evidence>
<proteinExistence type="inferred from homology"/>
<evidence type="ECO:0000256" key="11">
    <source>
        <dbReference type="SAM" id="Phobius"/>
    </source>
</evidence>
<evidence type="ECO:0000256" key="4">
    <source>
        <dbReference type="ARBA" id="ARBA00022692"/>
    </source>
</evidence>
<organism evidence="12">
    <name type="scientific">Clastoptera arizonana</name>
    <name type="common">Arizona spittle bug</name>
    <dbReference type="NCBI Taxonomy" id="38151"/>
    <lineage>
        <taxon>Eukaryota</taxon>
        <taxon>Metazoa</taxon>
        <taxon>Ecdysozoa</taxon>
        <taxon>Arthropoda</taxon>
        <taxon>Hexapoda</taxon>
        <taxon>Insecta</taxon>
        <taxon>Pterygota</taxon>
        <taxon>Neoptera</taxon>
        <taxon>Paraneoptera</taxon>
        <taxon>Hemiptera</taxon>
        <taxon>Auchenorrhyncha</taxon>
        <taxon>Cercopoidea</taxon>
        <taxon>Clastopteridae</taxon>
        <taxon>Clastoptera</taxon>
    </lineage>
</organism>
<feature type="transmembrane region" description="Helical" evidence="11">
    <location>
        <begin position="51"/>
        <end position="72"/>
    </location>
</feature>
<keyword evidence="8 11" id="KW-0472">Membrane</keyword>
<evidence type="ECO:0000256" key="8">
    <source>
        <dbReference type="ARBA" id="ARBA00023136"/>
    </source>
</evidence>
<dbReference type="AlphaFoldDB" id="A0A1B6BZ96"/>
<evidence type="ECO:0000256" key="5">
    <source>
        <dbReference type="ARBA" id="ARBA00022792"/>
    </source>
</evidence>
<feature type="transmembrane region" description="Helical" evidence="11">
    <location>
        <begin position="105"/>
        <end position="122"/>
    </location>
</feature>
<reference evidence="12" key="1">
    <citation type="submission" date="2015-12" db="EMBL/GenBank/DDBJ databases">
        <title>De novo transcriptome assembly of four potential Pierce s Disease insect vectors from Arizona vineyards.</title>
        <authorList>
            <person name="Tassone E.E."/>
        </authorList>
    </citation>
    <scope>NUCLEOTIDE SEQUENCE</scope>
</reference>
<evidence type="ECO:0000313" key="12">
    <source>
        <dbReference type="EMBL" id="JAS06582.1"/>
    </source>
</evidence>
<dbReference type="PANTHER" id="PTHR21382">
    <property type="entry name" value="NADH-UBIQUINONE OXIDOREDUCTASE SUBUNIT"/>
    <property type="match status" value="1"/>
</dbReference>
<evidence type="ECO:0000256" key="6">
    <source>
        <dbReference type="ARBA" id="ARBA00022989"/>
    </source>
</evidence>
<comment type="subcellular location">
    <subcellularLocation>
        <location evidence="1">Mitochondrion inner membrane</location>
        <topology evidence="1">Multi-pass membrane protein</topology>
        <orientation evidence="1">Matrix side</orientation>
    </subcellularLocation>
</comment>
<keyword evidence="6 11" id="KW-1133">Transmembrane helix</keyword>
<comment type="similarity">
    <text evidence="2">Belongs to the complex I NDUFA11 subunit family.</text>
</comment>
<dbReference type="EMBL" id="GEDC01030716">
    <property type="protein sequence ID" value="JAS06582.1"/>
    <property type="molecule type" value="Transcribed_RNA"/>
</dbReference>
<feature type="transmembrane region" description="Helical" evidence="11">
    <location>
        <begin position="81"/>
        <end position="99"/>
    </location>
</feature>
<dbReference type="GO" id="GO:0005743">
    <property type="term" value="C:mitochondrial inner membrane"/>
    <property type="evidence" value="ECO:0007669"/>
    <property type="project" value="UniProtKB-SubCell"/>
</dbReference>
<protein>
    <recommendedName>
        <fullName evidence="3">NADH dehydrogenase [ubiquinone] 1 alpha subcomplex subunit 11</fullName>
    </recommendedName>
    <alternativeName>
        <fullName evidence="9">Complex I-B14.7</fullName>
    </alternativeName>
    <alternativeName>
        <fullName evidence="10">NADH-ubiquinone oxidoreductase subunit B14.7</fullName>
    </alternativeName>
</protein>
<keyword evidence="5" id="KW-0999">Mitochondrion inner membrane</keyword>
<dbReference type="GO" id="GO:0045271">
    <property type="term" value="C:respiratory chain complex I"/>
    <property type="evidence" value="ECO:0007669"/>
    <property type="project" value="InterPro"/>
</dbReference>
<name>A0A1B6BZ96_9HEMI</name>
<dbReference type="PANTHER" id="PTHR21382:SF1">
    <property type="entry name" value="NADH DEHYDROGENASE [UBIQUINONE] 1 ALPHA SUBCOMPLEX SUBUNIT 11"/>
    <property type="match status" value="1"/>
</dbReference>
<dbReference type="GO" id="GO:0006120">
    <property type="term" value="P:mitochondrial electron transport, NADH to ubiquinone"/>
    <property type="evidence" value="ECO:0007669"/>
    <property type="project" value="InterPro"/>
</dbReference>
<evidence type="ECO:0000256" key="3">
    <source>
        <dbReference type="ARBA" id="ARBA00018191"/>
    </source>
</evidence>
<keyword evidence="4 11" id="KW-0812">Transmembrane</keyword>
<dbReference type="InterPro" id="IPR039205">
    <property type="entry name" value="NDUFA11"/>
</dbReference>
<evidence type="ECO:0000256" key="1">
    <source>
        <dbReference type="ARBA" id="ARBA00004292"/>
    </source>
</evidence>
<evidence type="ECO:0000256" key="7">
    <source>
        <dbReference type="ARBA" id="ARBA00023128"/>
    </source>
</evidence>